<evidence type="ECO:0000313" key="1">
    <source>
        <dbReference type="EMBL" id="MDA0136379.1"/>
    </source>
</evidence>
<name>A0ABT4RCW0_9ACTN</name>
<accession>A0ABT4RCW0</accession>
<protein>
    <submittedName>
        <fullName evidence="1">Uncharacterized protein</fullName>
    </submittedName>
</protein>
<sequence length="116" mass="13890">MRYEQTFAAELRNFERPNWDPLLDLVGAHLVRFFMWMSEFEVDGVHAHAYKHAATRQYLYIGEDGRLFELVGRFRYRVADRRRALEQVFEEWEGLSPEPDEAARAELERLRRRAAS</sequence>
<comment type="caution">
    <text evidence="1">The sequence shown here is derived from an EMBL/GenBank/DDBJ whole genome shotgun (WGS) entry which is preliminary data.</text>
</comment>
<dbReference type="RefSeq" id="WP_202955468.1">
    <property type="nucleotide sequence ID" value="NZ_JAPCID010000003.1"/>
</dbReference>
<dbReference type="Proteomes" id="UP001147700">
    <property type="component" value="Unassembled WGS sequence"/>
</dbReference>
<evidence type="ECO:0000313" key="2">
    <source>
        <dbReference type="Proteomes" id="UP001147700"/>
    </source>
</evidence>
<keyword evidence="2" id="KW-1185">Reference proteome</keyword>
<dbReference type="EMBL" id="JAPCID010000003">
    <property type="protein sequence ID" value="MDA0136379.1"/>
    <property type="molecule type" value="Genomic_DNA"/>
</dbReference>
<gene>
    <name evidence="1" type="ORF">OJ962_02645</name>
</gene>
<proteinExistence type="predicted"/>
<organism evidence="1 2">
    <name type="scientific">Solirubrobacter deserti</name>
    <dbReference type="NCBI Taxonomy" id="2282478"/>
    <lineage>
        <taxon>Bacteria</taxon>
        <taxon>Bacillati</taxon>
        <taxon>Actinomycetota</taxon>
        <taxon>Thermoleophilia</taxon>
        <taxon>Solirubrobacterales</taxon>
        <taxon>Solirubrobacteraceae</taxon>
        <taxon>Solirubrobacter</taxon>
    </lineage>
</organism>
<reference evidence="1" key="1">
    <citation type="submission" date="2022-10" db="EMBL/GenBank/DDBJ databases">
        <title>The WGS of Solirubrobacter sp. CPCC 204708.</title>
        <authorList>
            <person name="Jiang Z."/>
        </authorList>
    </citation>
    <scope>NUCLEOTIDE SEQUENCE</scope>
    <source>
        <strain evidence="1">CPCC 204708</strain>
    </source>
</reference>